<keyword evidence="3" id="KW-1185">Reference proteome</keyword>
<dbReference type="Proteomes" id="UP000515808">
    <property type="component" value="Chromosome"/>
</dbReference>
<organism evidence="2 3">
    <name type="scientific">Polaribacter pectinis</name>
    <dbReference type="NCBI Taxonomy" id="2738844"/>
    <lineage>
        <taxon>Bacteria</taxon>
        <taxon>Pseudomonadati</taxon>
        <taxon>Bacteroidota</taxon>
        <taxon>Flavobacteriia</taxon>
        <taxon>Flavobacteriales</taxon>
        <taxon>Flavobacteriaceae</taxon>
    </lineage>
</organism>
<dbReference type="InterPro" id="IPR009061">
    <property type="entry name" value="DNA-bd_dom_put_sf"/>
</dbReference>
<name>A0A7G9LCM8_9FLAO</name>
<reference evidence="2 3" key="1">
    <citation type="submission" date="2020-08" db="EMBL/GenBank/DDBJ databases">
        <title>Polaribacter sp. L12M9 isolated from gut of the Korean scallop.</title>
        <authorList>
            <person name="Jeong Y.S."/>
        </authorList>
    </citation>
    <scope>NUCLEOTIDE SEQUENCE [LARGE SCALE GENOMIC DNA]</scope>
    <source>
        <strain evidence="2 3">L12M9</strain>
    </source>
</reference>
<gene>
    <name evidence="2" type="ORF">H9W90_04435</name>
</gene>
<dbReference type="SUPFAM" id="SSF46955">
    <property type="entry name" value="Putative DNA-binding domain"/>
    <property type="match status" value="1"/>
</dbReference>
<protein>
    <submittedName>
        <fullName evidence="2">Helix-turn-helix domain-containing protein</fullName>
    </submittedName>
</protein>
<proteinExistence type="predicted"/>
<dbReference type="Pfam" id="PF12728">
    <property type="entry name" value="HTH_17"/>
    <property type="match status" value="1"/>
</dbReference>
<evidence type="ECO:0000313" key="2">
    <source>
        <dbReference type="EMBL" id="QNM86377.1"/>
    </source>
</evidence>
<dbReference type="AlphaFoldDB" id="A0A7G9LCM8"/>
<sequence>MKNEKKNQPALQNTHLDFDAQLLKKEEWLTTEEVMKHLNVSRSTLYRLRKKHNIPNFKLGRIPIYPRHLLNKVFMHKALSNISKSESNNLPFTVIFNKHRDK</sequence>
<feature type="domain" description="Helix-turn-helix" evidence="1">
    <location>
        <begin position="28"/>
        <end position="61"/>
    </location>
</feature>
<evidence type="ECO:0000259" key="1">
    <source>
        <dbReference type="Pfam" id="PF12728"/>
    </source>
</evidence>
<dbReference type="InterPro" id="IPR041657">
    <property type="entry name" value="HTH_17"/>
</dbReference>
<dbReference type="KEGG" id="ppec:H9W90_04435"/>
<evidence type="ECO:0000313" key="3">
    <source>
        <dbReference type="Proteomes" id="UP000515808"/>
    </source>
</evidence>
<dbReference type="EMBL" id="CP060695">
    <property type="protein sequence ID" value="QNM86377.1"/>
    <property type="molecule type" value="Genomic_DNA"/>
</dbReference>
<accession>A0A7G9LCM8</accession>
<dbReference type="RefSeq" id="WP_187483258.1">
    <property type="nucleotide sequence ID" value="NZ_CP060695.1"/>
</dbReference>